<feature type="region of interest" description="Disordered" evidence="1">
    <location>
        <begin position="1"/>
        <end position="132"/>
    </location>
</feature>
<proteinExistence type="predicted"/>
<feature type="compositionally biased region" description="Pro residues" evidence="1">
    <location>
        <begin position="117"/>
        <end position="127"/>
    </location>
</feature>
<dbReference type="Proteomes" id="UP000076154">
    <property type="component" value="Unassembled WGS sequence"/>
</dbReference>
<sequence length="369" mass="41124">MQPYGNYPHYGQHPYQQPPYMGAGPSNGYPPFNYPPNPNYSYMPQYPDNREAPFIPPPPAGAGSATPRPKAHRRTATTPGAPPPVPLKSAMKSSTRKSTRTSAPEALTRQATYPPTMYNPPTIPRPPMFGNGSAFNQDPMQDFRPLHMFMVFSGNNELRIENILKPAMDELRASILPMWPDGVEADSQHGHDWVVKFRNNPWALQGPNAAIAWRIIVQLFTLFARRGFSFLATMNTGSPPPRLIFEVTPEDRTSQFFLAYFSQGGRRLTLIKPPEIIDDTLGSQLKAVLPRKITEDLVDDDLRVIEVKKRGGFGGAEVEPTYFLMHVLKILSDHGYNLVTTVPLGRRGPLGVRAGREMLVFRGSSPAET</sequence>
<reference evidence="2" key="1">
    <citation type="submission" date="2018-04" db="EMBL/GenBank/DDBJ databases">
        <title>Whole genome sequencing of Hypsizygus marmoreus.</title>
        <authorList>
            <person name="Choi I.-G."/>
            <person name="Min B."/>
            <person name="Kim J.-G."/>
            <person name="Kim S."/>
            <person name="Oh Y.-L."/>
            <person name="Kong W.-S."/>
            <person name="Park H."/>
            <person name="Jeong J."/>
            <person name="Song E.-S."/>
        </authorList>
    </citation>
    <scope>NUCLEOTIDE SEQUENCE [LARGE SCALE GENOMIC DNA]</scope>
    <source>
        <strain evidence="2">51987-8</strain>
    </source>
</reference>
<protein>
    <submittedName>
        <fullName evidence="2">Uncharacterized protein</fullName>
    </submittedName>
</protein>
<accession>A0A369K545</accession>
<dbReference type="InParanoid" id="A0A369K545"/>
<organism evidence="2 3">
    <name type="scientific">Hypsizygus marmoreus</name>
    <name type="common">White beech mushroom</name>
    <name type="synonym">Agaricus marmoreus</name>
    <dbReference type="NCBI Taxonomy" id="39966"/>
    <lineage>
        <taxon>Eukaryota</taxon>
        <taxon>Fungi</taxon>
        <taxon>Dikarya</taxon>
        <taxon>Basidiomycota</taxon>
        <taxon>Agaricomycotina</taxon>
        <taxon>Agaricomycetes</taxon>
        <taxon>Agaricomycetidae</taxon>
        <taxon>Agaricales</taxon>
        <taxon>Tricholomatineae</taxon>
        <taxon>Lyophyllaceae</taxon>
        <taxon>Hypsizygus</taxon>
    </lineage>
</organism>
<evidence type="ECO:0000256" key="1">
    <source>
        <dbReference type="SAM" id="MobiDB-lite"/>
    </source>
</evidence>
<dbReference type="OrthoDB" id="3255427at2759"/>
<dbReference type="AlphaFoldDB" id="A0A369K545"/>
<gene>
    <name evidence="2" type="ORF">Hypma_015538</name>
</gene>
<evidence type="ECO:0000313" key="3">
    <source>
        <dbReference type="Proteomes" id="UP000076154"/>
    </source>
</evidence>
<name>A0A369K545_HYPMA</name>
<feature type="compositionally biased region" description="Low complexity" evidence="1">
    <location>
        <begin position="7"/>
        <end position="31"/>
    </location>
</feature>
<dbReference type="EMBL" id="LUEZ02000010">
    <property type="protein sequence ID" value="RDB28702.1"/>
    <property type="molecule type" value="Genomic_DNA"/>
</dbReference>
<dbReference type="PANTHER" id="PTHR38696">
    <property type="entry name" value="MEDIATOR OF RNA POLYMERASE II TRANSCRIPTION SUBUNIT 13"/>
    <property type="match status" value="1"/>
</dbReference>
<dbReference type="PANTHER" id="PTHR38696:SF1">
    <property type="entry name" value="MEDIATOR OF RNA POLYMERASE II TRANSCRIPTION SUBUNIT 13"/>
    <property type="match status" value="1"/>
</dbReference>
<keyword evidence="3" id="KW-1185">Reference proteome</keyword>
<comment type="caution">
    <text evidence="2">The sequence shown here is derived from an EMBL/GenBank/DDBJ whole genome shotgun (WGS) entry which is preliminary data.</text>
</comment>
<evidence type="ECO:0000313" key="2">
    <source>
        <dbReference type="EMBL" id="RDB28702.1"/>
    </source>
</evidence>